<evidence type="ECO:0000313" key="5">
    <source>
        <dbReference type="Proteomes" id="UP000198976"/>
    </source>
</evidence>
<evidence type="ECO:0000313" key="4">
    <source>
        <dbReference type="EMBL" id="SDT86476.1"/>
    </source>
</evidence>
<keyword evidence="2" id="KW-0472">Membrane</keyword>
<protein>
    <submittedName>
        <fullName evidence="4">Major membrane immunogen, membrane-anchored lipoprotein</fullName>
    </submittedName>
</protein>
<dbReference type="InterPro" id="IPR007329">
    <property type="entry name" value="FMN-bd"/>
</dbReference>
<feature type="domain" description="FMN-binding" evidence="3">
    <location>
        <begin position="61"/>
        <end position="152"/>
    </location>
</feature>
<keyword evidence="5" id="KW-1185">Reference proteome</keyword>
<accession>A0ABY0V5B2</accession>
<dbReference type="Gene3D" id="3.90.1010.20">
    <property type="match status" value="1"/>
</dbReference>
<dbReference type="Pfam" id="PF04205">
    <property type="entry name" value="FMN_bind"/>
    <property type="match status" value="1"/>
</dbReference>
<keyword evidence="2" id="KW-1133">Transmembrane helix</keyword>
<name>A0ABY0V5B2_9ACTO</name>
<gene>
    <name evidence="4" type="ORF">SAMN04489714_0311</name>
</gene>
<organism evidence="4 5">
    <name type="scientific">Schaalia radingae</name>
    <dbReference type="NCBI Taxonomy" id="131110"/>
    <lineage>
        <taxon>Bacteria</taxon>
        <taxon>Bacillati</taxon>
        <taxon>Actinomycetota</taxon>
        <taxon>Actinomycetes</taxon>
        <taxon>Actinomycetales</taxon>
        <taxon>Actinomycetaceae</taxon>
        <taxon>Schaalia</taxon>
    </lineage>
</organism>
<keyword evidence="4" id="KW-0449">Lipoprotein</keyword>
<feature type="compositionally biased region" description="Acidic residues" evidence="1">
    <location>
        <begin position="176"/>
        <end position="187"/>
    </location>
</feature>
<feature type="region of interest" description="Disordered" evidence="1">
    <location>
        <begin position="155"/>
        <end position="187"/>
    </location>
</feature>
<evidence type="ECO:0000259" key="3">
    <source>
        <dbReference type="Pfam" id="PF04205"/>
    </source>
</evidence>
<sequence length="187" mass="19940">MTNMTSSQFSRLVTMGSLGGLGMMILSACGPSIPPVDMSLPMNDGEYTGESNPDEQGAIGTVHITVEGGKITSTSYETRMKDGELKDQNYGTTSAGEVGNKDYYKRAQKAVEAFNKYSDELTATNDPNEVDVISGATVAHSQFMQAAIRAIQTAQGVETQSGEDAADQIDVPGLDFSDDDQLDEFSN</sequence>
<evidence type="ECO:0000256" key="2">
    <source>
        <dbReference type="SAM" id="Phobius"/>
    </source>
</evidence>
<feature type="transmembrane region" description="Helical" evidence="2">
    <location>
        <begin position="12"/>
        <end position="33"/>
    </location>
</feature>
<keyword evidence="2" id="KW-0812">Transmembrane</keyword>
<proteinExistence type="predicted"/>
<dbReference type="Proteomes" id="UP000198976">
    <property type="component" value="Chromosome I"/>
</dbReference>
<reference evidence="4 5" key="1">
    <citation type="submission" date="2016-10" db="EMBL/GenBank/DDBJ databases">
        <authorList>
            <person name="Varghese N."/>
            <person name="Submissions S."/>
        </authorList>
    </citation>
    <scope>NUCLEOTIDE SEQUENCE [LARGE SCALE GENOMIC DNA]</scope>
    <source>
        <strain evidence="4 5">DSM 9169</strain>
    </source>
</reference>
<dbReference type="RefSeq" id="WP_058237791.1">
    <property type="nucleotide sequence ID" value="NZ_LT629792.1"/>
</dbReference>
<dbReference type="EMBL" id="LT629792">
    <property type="protein sequence ID" value="SDT86476.1"/>
    <property type="molecule type" value="Genomic_DNA"/>
</dbReference>
<evidence type="ECO:0000256" key="1">
    <source>
        <dbReference type="SAM" id="MobiDB-lite"/>
    </source>
</evidence>